<dbReference type="SUPFAM" id="SSF103473">
    <property type="entry name" value="MFS general substrate transporter"/>
    <property type="match status" value="1"/>
</dbReference>
<accession>A0A1E7N9D1</accession>
<reference evidence="2" key="4">
    <citation type="submission" date="2016-08" db="EMBL/GenBank/DDBJ databases">
        <title>Sequencing, Assembly and Comparative Genomics of S. aureofaciens ATCC 10762.</title>
        <authorList>
            <person name="Gradnigo J.S."/>
            <person name="Johnson N."/>
            <person name="Somerville G.A."/>
        </authorList>
    </citation>
    <scope>NUCLEOTIDE SEQUENCE [LARGE SCALE GENOMIC DNA]</scope>
    <source>
        <strain evidence="2">ATCC 10762</strain>
    </source>
</reference>
<evidence type="ECO:0000313" key="2">
    <source>
        <dbReference type="EMBL" id="OEV37302.1"/>
    </source>
</evidence>
<dbReference type="Proteomes" id="UP000037395">
    <property type="component" value="Unassembled WGS sequence"/>
</dbReference>
<protein>
    <recommendedName>
        <fullName evidence="4">Major facilitator superfamily (MFS) profile domain-containing protein</fullName>
    </recommendedName>
</protein>
<dbReference type="Proteomes" id="UP000610124">
    <property type="component" value="Unassembled WGS sequence"/>
</dbReference>
<reference evidence="1" key="1">
    <citation type="journal article" date="2014" name="Int. J. Syst. Evol. Microbiol.">
        <title>Complete genome sequence of Corynebacterium casei LMG S-19264T (=DSM 44701T), isolated from a smear-ripened cheese.</title>
        <authorList>
            <consortium name="US DOE Joint Genome Institute (JGI-PGF)"/>
            <person name="Walter F."/>
            <person name="Albersmeier A."/>
            <person name="Kalinowski J."/>
            <person name="Ruckert C."/>
        </authorList>
    </citation>
    <scope>NUCLEOTIDE SEQUENCE</scope>
    <source>
        <strain evidence="1">JCM 4434</strain>
    </source>
</reference>
<evidence type="ECO:0000313" key="1">
    <source>
        <dbReference type="EMBL" id="GGU95402.1"/>
    </source>
</evidence>
<reference evidence="3" key="3">
    <citation type="submission" date="2016-08" db="EMBL/GenBank/DDBJ databases">
        <title>Sequencing, assembly and comparative genomics of S. aureofaciens ATCC 10762.</title>
        <authorList>
            <person name="Gradnigo J.S."/>
            <person name="Johnson N."/>
            <person name="Somerville G.A."/>
        </authorList>
    </citation>
    <scope>NUCLEOTIDE SEQUENCE [LARGE SCALE GENOMIC DNA]</scope>
    <source>
        <strain evidence="3">ATCC 10762 / DSM 40127 / CCM 3239 / JCM 4008 / LMG 5968 / NBRC 12843 / NCIMB 8234 / A-377</strain>
    </source>
</reference>
<evidence type="ECO:0000313" key="3">
    <source>
        <dbReference type="Proteomes" id="UP000037395"/>
    </source>
</evidence>
<dbReference type="EMBL" id="BMUB01000017">
    <property type="protein sequence ID" value="GGU95402.1"/>
    <property type="molecule type" value="Genomic_DNA"/>
</dbReference>
<name>A0A1E7N9D1_KITAU</name>
<proteinExistence type="predicted"/>
<organism evidence="2 3">
    <name type="scientific">Kitasatospora aureofaciens</name>
    <name type="common">Streptomyces aureofaciens</name>
    <dbReference type="NCBI Taxonomy" id="1894"/>
    <lineage>
        <taxon>Bacteria</taxon>
        <taxon>Bacillati</taxon>
        <taxon>Actinomycetota</taxon>
        <taxon>Actinomycetes</taxon>
        <taxon>Kitasatosporales</taxon>
        <taxon>Streptomycetaceae</taxon>
        <taxon>Kitasatospora</taxon>
    </lineage>
</organism>
<accession>A0A8H9HXN5</accession>
<dbReference type="EMBL" id="JPRF03000021">
    <property type="protein sequence ID" value="OEV37302.1"/>
    <property type="molecule type" value="Genomic_DNA"/>
</dbReference>
<sequence length="147" mass="14413">MIAGGFAVMVAGFALLTVVGAHSQLSVVLVAASLYASGGVGLMSQVSEVVMAAAPTERAGTPSALLESGTELGGALGMAVLGSVGTALYRSRIGGQLPADLPATARGAVRDPPGGTEGVLAQLPEAVRGPVLAAVREAFCGGMRARP</sequence>
<dbReference type="RefSeq" id="WP_030555091.1">
    <property type="nucleotide sequence ID" value="NZ_BMUB01000017.1"/>
</dbReference>
<comment type="caution">
    <text evidence="2">The sequence shown here is derived from an EMBL/GenBank/DDBJ whole genome shotgun (WGS) entry which is preliminary data.</text>
</comment>
<dbReference type="AlphaFoldDB" id="A0A1E7N9D1"/>
<keyword evidence="3" id="KW-1185">Reference proteome</keyword>
<dbReference type="GeneID" id="97488616"/>
<dbReference type="InterPro" id="IPR036259">
    <property type="entry name" value="MFS_trans_sf"/>
</dbReference>
<evidence type="ECO:0008006" key="4">
    <source>
        <dbReference type="Google" id="ProtNLM"/>
    </source>
</evidence>
<reference evidence="1" key="5">
    <citation type="submission" date="2020-09" db="EMBL/GenBank/DDBJ databases">
        <authorList>
            <person name="Sun Q."/>
            <person name="Ohkuma M."/>
        </authorList>
    </citation>
    <scope>NUCLEOTIDE SEQUENCE</scope>
    <source>
        <strain evidence="1">JCM 4434</strain>
    </source>
</reference>
<reference evidence="2 3" key="2">
    <citation type="submission" date="2014-07" db="EMBL/GenBank/DDBJ databases">
        <authorList>
            <person name="Zhang J.E."/>
            <person name="Yang H."/>
            <person name="Guo J."/>
            <person name="Deng Z."/>
            <person name="Luo H."/>
            <person name="Luo M."/>
            <person name="Zhao B."/>
        </authorList>
    </citation>
    <scope>NUCLEOTIDE SEQUENCE [LARGE SCALE GENOMIC DNA]</scope>
    <source>
        <strain evidence="2">ATCC 10762</strain>
        <strain evidence="3">ATCC 10762 / DSM 40127 / CCM 3239 / JCM 4008 / LMG 5968 / NBRC 12843 / NCIMB 8234 / A-377</strain>
    </source>
</reference>
<gene>
    <name evidence="1" type="ORF">GCM10010502_56540</name>
    <name evidence="2" type="ORF">HS99_0005795</name>
</gene>
<dbReference type="OrthoDB" id="9781469at2"/>